<dbReference type="Pfam" id="PF02706">
    <property type="entry name" value="Wzz"/>
    <property type="match status" value="1"/>
</dbReference>
<feature type="domain" description="Polysaccharide chain length determinant N-terminal" evidence="18">
    <location>
        <begin position="4"/>
        <end position="95"/>
    </location>
</feature>
<dbReference type="GO" id="GO:0005886">
    <property type="term" value="C:plasma membrane"/>
    <property type="evidence" value="ECO:0007669"/>
    <property type="project" value="UniProtKB-SubCell"/>
</dbReference>
<dbReference type="Pfam" id="PF13807">
    <property type="entry name" value="GNVR"/>
    <property type="match status" value="1"/>
</dbReference>
<dbReference type="PANTHER" id="PTHR32309">
    <property type="entry name" value="TYROSINE-PROTEIN KINASE"/>
    <property type="match status" value="1"/>
</dbReference>
<evidence type="ECO:0000259" key="18">
    <source>
        <dbReference type="Pfam" id="PF02706"/>
    </source>
</evidence>
<feature type="transmembrane region" description="Helical" evidence="17">
    <location>
        <begin position="20"/>
        <end position="40"/>
    </location>
</feature>
<dbReference type="NCBIfam" id="TIGR01007">
    <property type="entry name" value="eps_fam"/>
    <property type="match status" value="1"/>
</dbReference>
<dbReference type="InterPro" id="IPR005702">
    <property type="entry name" value="Wzc-like_C"/>
</dbReference>
<evidence type="ECO:0000256" key="7">
    <source>
        <dbReference type="ARBA" id="ARBA00022519"/>
    </source>
</evidence>
<evidence type="ECO:0000256" key="17">
    <source>
        <dbReference type="SAM" id="Phobius"/>
    </source>
</evidence>
<gene>
    <name evidence="21" type="ORF">G4D63_11320</name>
</gene>
<evidence type="ECO:0000256" key="2">
    <source>
        <dbReference type="ARBA" id="ARBA00006683"/>
    </source>
</evidence>
<dbReference type="InterPro" id="IPR025669">
    <property type="entry name" value="AAA_dom"/>
</dbReference>
<keyword evidence="9 17" id="KW-0812">Transmembrane</keyword>
<evidence type="ECO:0000256" key="3">
    <source>
        <dbReference type="ARBA" id="ARBA00007316"/>
    </source>
</evidence>
<evidence type="ECO:0000256" key="11">
    <source>
        <dbReference type="ARBA" id="ARBA00022777"/>
    </source>
</evidence>
<dbReference type="AlphaFoldDB" id="A0A6M0Q7J0"/>
<accession>A0A6M0Q7J0</accession>
<keyword evidence="11 21" id="KW-0418">Kinase</keyword>
<evidence type="ECO:0000256" key="16">
    <source>
        <dbReference type="ARBA" id="ARBA00051245"/>
    </source>
</evidence>
<evidence type="ECO:0000313" key="21">
    <source>
        <dbReference type="EMBL" id="NEY72316.1"/>
    </source>
</evidence>
<evidence type="ECO:0000313" key="22">
    <source>
        <dbReference type="Proteomes" id="UP000481043"/>
    </source>
</evidence>
<evidence type="ECO:0000256" key="13">
    <source>
        <dbReference type="ARBA" id="ARBA00022989"/>
    </source>
</evidence>
<comment type="similarity">
    <text evidence="3">Belongs to the CpsD/CapB family.</text>
</comment>
<dbReference type="InterPro" id="IPR050445">
    <property type="entry name" value="Bact_polysacc_biosynth/exp"/>
</dbReference>
<dbReference type="SUPFAM" id="SSF52540">
    <property type="entry name" value="P-loop containing nucleoside triphosphate hydrolases"/>
    <property type="match status" value="1"/>
</dbReference>
<evidence type="ECO:0000256" key="1">
    <source>
        <dbReference type="ARBA" id="ARBA00004429"/>
    </source>
</evidence>
<dbReference type="RefSeq" id="WP_163179767.1">
    <property type="nucleotide sequence ID" value="NZ_JAAIWM010000003.1"/>
</dbReference>
<keyword evidence="22" id="KW-1185">Reference proteome</keyword>
<keyword evidence="8 21" id="KW-0808">Transferase</keyword>
<comment type="subcellular location">
    <subcellularLocation>
        <location evidence="1">Cell inner membrane</location>
        <topology evidence="1">Multi-pass membrane protein</topology>
    </subcellularLocation>
</comment>
<evidence type="ECO:0000259" key="20">
    <source>
        <dbReference type="Pfam" id="PF13807"/>
    </source>
</evidence>
<dbReference type="EC" id="2.7.10.2" evidence="5"/>
<keyword evidence="15" id="KW-0829">Tyrosine-protein kinase</keyword>
<reference evidence="21 22" key="1">
    <citation type="submission" date="2020-02" db="EMBL/GenBank/DDBJ databases">
        <title>Bacillus aquiflavi sp. nov., isolated from yellow water of strong flavor Chinese baijiu in Yibin region of China.</title>
        <authorList>
            <person name="Xie J."/>
        </authorList>
    </citation>
    <scope>NUCLEOTIDE SEQUENCE [LARGE SCALE GENOMIC DNA]</scope>
    <source>
        <strain evidence="21 22">SA4</strain>
    </source>
</reference>
<dbReference type="GO" id="GO:0005524">
    <property type="term" value="F:ATP binding"/>
    <property type="evidence" value="ECO:0007669"/>
    <property type="project" value="UniProtKB-KW"/>
</dbReference>
<feature type="domain" description="AAA" evidence="19">
    <location>
        <begin position="287"/>
        <end position="418"/>
    </location>
</feature>
<dbReference type="Proteomes" id="UP000481043">
    <property type="component" value="Unassembled WGS sequence"/>
</dbReference>
<feature type="transmembrane region" description="Helical" evidence="17">
    <location>
        <begin position="175"/>
        <end position="195"/>
    </location>
</feature>
<evidence type="ECO:0000259" key="19">
    <source>
        <dbReference type="Pfam" id="PF13614"/>
    </source>
</evidence>
<dbReference type="Pfam" id="PF13614">
    <property type="entry name" value="AAA_31"/>
    <property type="match status" value="1"/>
</dbReference>
<dbReference type="Gene3D" id="3.40.50.300">
    <property type="entry name" value="P-loop containing nucleotide triphosphate hydrolases"/>
    <property type="match status" value="1"/>
</dbReference>
<protein>
    <recommendedName>
        <fullName evidence="5">non-specific protein-tyrosine kinase</fullName>
        <ecNumber evidence="5">2.7.10.2</ecNumber>
    </recommendedName>
</protein>
<organism evidence="21 22">
    <name type="scientific">Bacillus mesophilus</name>
    <dbReference type="NCBI Taxonomy" id="1808955"/>
    <lineage>
        <taxon>Bacteria</taxon>
        <taxon>Bacillati</taxon>
        <taxon>Bacillota</taxon>
        <taxon>Bacilli</taxon>
        <taxon>Bacillales</taxon>
        <taxon>Bacillaceae</taxon>
        <taxon>Bacillus</taxon>
    </lineage>
</organism>
<comment type="similarity">
    <text evidence="4">Belongs to the etk/wzc family.</text>
</comment>
<keyword evidence="14 17" id="KW-0472">Membrane</keyword>
<evidence type="ECO:0000256" key="5">
    <source>
        <dbReference type="ARBA" id="ARBA00011903"/>
    </source>
</evidence>
<comment type="catalytic activity">
    <reaction evidence="16">
        <text>L-tyrosyl-[protein] + ATP = O-phospho-L-tyrosyl-[protein] + ADP + H(+)</text>
        <dbReference type="Rhea" id="RHEA:10596"/>
        <dbReference type="Rhea" id="RHEA-COMP:10136"/>
        <dbReference type="Rhea" id="RHEA-COMP:20101"/>
        <dbReference type="ChEBI" id="CHEBI:15378"/>
        <dbReference type="ChEBI" id="CHEBI:30616"/>
        <dbReference type="ChEBI" id="CHEBI:46858"/>
        <dbReference type="ChEBI" id="CHEBI:61978"/>
        <dbReference type="ChEBI" id="CHEBI:456216"/>
        <dbReference type="EC" id="2.7.10.2"/>
    </reaction>
</comment>
<dbReference type="PANTHER" id="PTHR32309:SF13">
    <property type="entry name" value="FERRIC ENTEROBACTIN TRANSPORT PROTEIN FEPE"/>
    <property type="match status" value="1"/>
</dbReference>
<keyword evidence="7" id="KW-0997">Cell inner membrane</keyword>
<proteinExistence type="inferred from homology"/>
<evidence type="ECO:0000256" key="4">
    <source>
        <dbReference type="ARBA" id="ARBA00008883"/>
    </source>
</evidence>
<evidence type="ECO:0000256" key="10">
    <source>
        <dbReference type="ARBA" id="ARBA00022741"/>
    </source>
</evidence>
<sequence>METTFDVRHLLLLLVRNTWLIVILTLSIIGITAAVSFYLITPVYEAKSDILVTMKNGDGVETPTPGEIDSSLKLVETYRVIIQSPTILEPVIQTLSRDIQLDDLLDKVTIRALDDTQVFSIMVRDEDLGFAVEAANAIAIEFQKQTIQLMNLDNVHILSPAKVPSIVDPVSPKPIINIVISVFLGIFFSLGVVLIKEYFNTTLATEEKVRKFLHLSVLGEIPSIKNKKLKKESALLSAHNELFYKLIPRCKNQLINMEAYQNIIANLKLAKEPNGKTILVTSPNQSEGKSMTSANLAIVLAKSKKRIVYVDMDLRRPSGHYAFHLSNQRGVTSILKGNLTIEECIQHCEISNLSIITSGPIPPYSSQTLTTEEVSGFFKELKQLFDVIIIDSPPMFVSDTAILSPLADGCLVVVNAKKTRYPVTQKCLARLKNAGANLLGVVINDKKVKTMPYYY</sequence>
<evidence type="ECO:0000256" key="15">
    <source>
        <dbReference type="ARBA" id="ARBA00023137"/>
    </source>
</evidence>
<dbReference type="EMBL" id="JAAIWM010000003">
    <property type="protein sequence ID" value="NEY72316.1"/>
    <property type="molecule type" value="Genomic_DNA"/>
</dbReference>
<dbReference type="GO" id="GO:0004715">
    <property type="term" value="F:non-membrane spanning protein tyrosine kinase activity"/>
    <property type="evidence" value="ECO:0007669"/>
    <property type="project" value="UniProtKB-EC"/>
</dbReference>
<dbReference type="InterPro" id="IPR032807">
    <property type="entry name" value="GNVR"/>
</dbReference>
<comment type="caution">
    <text evidence="21">The sequence shown here is derived from an EMBL/GenBank/DDBJ whole genome shotgun (WGS) entry which is preliminary data.</text>
</comment>
<comment type="similarity">
    <text evidence="2">Belongs to the CpsC/CapA family.</text>
</comment>
<dbReference type="CDD" id="cd05387">
    <property type="entry name" value="BY-kinase"/>
    <property type="match status" value="1"/>
</dbReference>
<feature type="domain" description="Tyrosine-protein kinase G-rich" evidence="20">
    <location>
        <begin position="143"/>
        <end position="197"/>
    </location>
</feature>
<dbReference type="InterPro" id="IPR027417">
    <property type="entry name" value="P-loop_NTPase"/>
</dbReference>
<evidence type="ECO:0000256" key="6">
    <source>
        <dbReference type="ARBA" id="ARBA00022475"/>
    </source>
</evidence>
<keyword evidence="12" id="KW-0067">ATP-binding</keyword>
<keyword evidence="6" id="KW-1003">Cell membrane</keyword>
<keyword evidence="10" id="KW-0547">Nucleotide-binding</keyword>
<dbReference type="InterPro" id="IPR003856">
    <property type="entry name" value="LPS_length_determ_N"/>
</dbReference>
<evidence type="ECO:0000256" key="12">
    <source>
        <dbReference type="ARBA" id="ARBA00022840"/>
    </source>
</evidence>
<keyword evidence="13 17" id="KW-1133">Transmembrane helix</keyword>
<name>A0A6M0Q7J0_9BACI</name>
<evidence type="ECO:0000256" key="9">
    <source>
        <dbReference type="ARBA" id="ARBA00022692"/>
    </source>
</evidence>
<evidence type="ECO:0000256" key="8">
    <source>
        <dbReference type="ARBA" id="ARBA00022679"/>
    </source>
</evidence>
<evidence type="ECO:0000256" key="14">
    <source>
        <dbReference type="ARBA" id="ARBA00023136"/>
    </source>
</evidence>